<dbReference type="InterPro" id="IPR036374">
    <property type="entry name" value="OxRdtase_Mopterin-bd_sf"/>
</dbReference>
<evidence type="ECO:0000256" key="1">
    <source>
        <dbReference type="SAM" id="SignalP"/>
    </source>
</evidence>
<reference evidence="3" key="1">
    <citation type="submission" date="2018-05" db="EMBL/GenBank/DDBJ databases">
        <authorList>
            <person name="Du Z."/>
            <person name="Wang X."/>
        </authorList>
    </citation>
    <scope>NUCLEOTIDE SEQUENCE [LARGE SCALE GENOMIC DNA]</scope>
    <source>
        <strain evidence="3">WDS4C29</strain>
    </source>
</reference>
<evidence type="ECO:0000313" key="3">
    <source>
        <dbReference type="Proteomes" id="UP000245293"/>
    </source>
</evidence>
<dbReference type="SUPFAM" id="SSF56524">
    <property type="entry name" value="Oxidoreductase molybdopterin-binding domain"/>
    <property type="match status" value="1"/>
</dbReference>
<comment type="caution">
    <text evidence="2">The sequence shown here is derived from an EMBL/GenBank/DDBJ whole genome shotgun (WGS) entry which is preliminary data.</text>
</comment>
<accession>A0A2V1P616</accession>
<feature type="signal peptide" evidence="1">
    <location>
        <begin position="1"/>
        <end position="22"/>
    </location>
</feature>
<feature type="chain" id="PRO_5016071104" evidence="1">
    <location>
        <begin position="23"/>
        <end position="176"/>
    </location>
</feature>
<evidence type="ECO:0000313" key="2">
    <source>
        <dbReference type="EMBL" id="PWG17953.1"/>
    </source>
</evidence>
<dbReference type="Proteomes" id="UP000245293">
    <property type="component" value="Unassembled WGS sequence"/>
</dbReference>
<dbReference type="RefSeq" id="WP_109386976.1">
    <property type="nucleotide sequence ID" value="NZ_QETF01000003.1"/>
</dbReference>
<organism evidence="2 3">
    <name type="scientific">Salibaculum griseiflavum</name>
    <dbReference type="NCBI Taxonomy" id="1914409"/>
    <lineage>
        <taxon>Bacteria</taxon>
        <taxon>Pseudomonadati</taxon>
        <taxon>Pseudomonadota</taxon>
        <taxon>Alphaproteobacteria</taxon>
        <taxon>Rhodobacterales</taxon>
        <taxon>Roseobacteraceae</taxon>
        <taxon>Salibaculum</taxon>
    </lineage>
</organism>
<sequence length="176" mass="19563">MEKRRFMILFAIALTVATPFLAMDRALADDAAVLLSVQVSQDTPPIGLTDADLLAMDQKSFVTSTLWTSEEHSFSGPSLRQVLEQVGADPSVPVRLVAANDYAVTLDPEMIDDDYPIIANRLDGETFSIREKGPLWVMYPFDQDSRYKTELHYSLSVWQLTEVRLVQPGEGPDAGN</sequence>
<dbReference type="EMBL" id="QETF01000003">
    <property type="protein sequence ID" value="PWG17953.1"/>
    <property type="molecule type" value="Genomic_DNA"/>
</dbReference>
<dbReference type="AlphaFoldDB" id="A0A2V1P616"/>
<name>A0A2V1P616_9RHOB</name>
<protein>
    <submittedName>
        <fullName evidence="2">Oxidoreductase</fullName>
    </submittedName>
</protein>
<gene>
    <name evidence="2" type="ORF">DFK10_04400</name>
</gene>
<proteinExistence type="predicted"/>
<keyword evidence="1" id="KW-0732">Signal</keyword>
<dbReference type="OrthoDB" id="9798763at2"/>
<keyword evidence="3" id="KW-1185">Reference proteome</keyword>